<dbReference type="KEGG" id="cgl:Cgl2952"/>
<feature type="transmembrane region" description="Helical" evidence="1">
    <location>
        <begin position="59"/>
        <end position="82"/>
    </location>
</feature>
<keyword evidence="1" id="KW-1133">Transmembrane helix</keyword>
<dbReference type="SUPFAM" id="SSF56524">
    <property type="entry name" value="Oxidoreductase molybdopterin-binding domain"/>
    <property type="match status" value="1"/>
</dbReference>
<dbReference type="Pfam" id="PF00174">
    <property type="entry name" value="Oxidored_molyb"/>
    <property type="match status" value="1"/>
</dbReference>
<evidence type="ECO:0000313" key="3">
    <source>
        <dbReference type="EMBL" id="BAC00346.1"/>
    </source>
</evidence>
<dbReference type="InterPro" id="IPR036374">
    <property type="entry name" value="OxRdtase_Mopterin-bd_sf"/>
</dbReference>
<dbReference type="Gene3D" id="3.90.420.10">
    <property type="entry name" value="Oxidoreductase, molybdopterin-binding domain"/>
    <property type="match status" value="1"/>
</dbReference>
<dbReference type="BioCyc" id="CORYNE:G18NG-12573-MONOMER"/>
<protein>
    <recommendedName>
        <fullName evidence="2">Oxidoreductase molybdopterin-binding domain-containing protein</fullName>
    </recommendedName>
</protein>
<gene>
    <name evidence="3" type="ordered locus">Cgl2952</name>
</gene>
<dbReference type="STRING" id="196627.cg3267"/>
<evidence type="ECO:0000259" key="2">
    <source>
        <dbReference type="Pfam" id="PF00174"/>
    </source>
</evidence>
<dbReference type="EMBL" id="BA000036">
    <property type="protein sequence ID" value="BAC00346.1"/>
    <property type="molecule type" value="Genomic_DNA"/>
</dbReference>
<feature type="domain" description="Oxidoreductase molybdopterin-binding" evidence="2">
    <location>
        <begin position="148"/>
        <end position="207"/>
    </location>
</feature>
<dbReference type="HOGENOM" id="CLU_908248_0_0_11"/>
<evidence type="ECO:0000256" key="1">
    <source>
        <dbReference type="SAM" id="Phobius"/>
    </source>
</evidence>
<reference evidence="4" key="1">
    <citation type="journal article" date="2003" name="Appl. Microbiol. Biotechnol.">
        <title>The Corynebacterium glutamicum genome: features and impacts on biotechnological processes.</title>
        <authorList>
            <person name="Ikeda M."/>
            <person name="Nakagawa S."/>
        </authorList>
    </citation>
    <scope>NUCLEOTIDE SEQUENCE [LARGE SCALE GENOMIC DNA]</scope>
    <source>
        <strain evidence="4">ATCC 13032 / DSM 20300 / BCRC 11384 / JCM 1318 / LMG 3730 / NCIMB 10025</strain>
    </source>
</reference>
<accession>Q8NLJ0</accession>
<name>Q8NLJ0_CORGL</name>
<keyword evidence="1" id="KW-0472">Membrane</keyword>
<dbReference type="SUPFAM" id="SSF46689">
    <property type="entry name" value="Homeodomain-like"/>
    <property type="match status" value="1"/>
</dbReference>
<dbReference type="InterPro" id="IPR009057">
    <property type="entry name" value="Homeodomain-like_sf"/>
</dbReference>
<proteinExistence type="predicted"/>
<dbReference type="eggNOG" id="COG2041">
    <property type="taxonomic scope" value="Bacteria"/>
</dbReference>
<keyword evidence="4" id="KW-1185">Reference proteome</keyword>
<keyword evidence="1" id="KW-0812">Transmembrane</keyword>
<dbReference type="AlphaFoldDB" id="Q8NLJ0"/>
<dbReference type="InterPro" id="IPR000572">
    <property type="entry name" value="OxRdtase_Mopterin-bd_dom"/>
</dbReference>
<evidence type="ECO:0000313" key="4">
    <source>
        <dbReference type="Proteomes" id="UP000000582"/>
    </source>
</evidence>
<sequence length="356" mass="41253">MVRQTLRRPPGCTFPALHRHGVDDGLCHHARRPGFLVHGDYNMVHMVFGDMNTDRAAQAYIIVITTIVMVVLFWIVLSYWSLADRARAQRFTASITEIGRKIFLNRLRPRMSRQNTYTDKDISQFHWTNGLPPTDDESPEWIAARDNEWEGYTITLGDDPNGTEKTITLDDLRELPQTSYVAVHTCMQGWSATARWTGVRLRDVLCHDLVHTLDLHHRHSPRLLTIEIIPKPLPPETRCKIIDFDLFAPNSPSIEEFCSRLKISRRSFYNIRNRYQQDASAALHPRSSAQITSRRTYDESITSILLAIRAPPESPRMGIRSDLYPIRRHRHRGTDCTDSIRLNYRLLVTRCRSSRK</sequence>
<dbReference type="Proteomes" id="UP000000582">
    <property type="component" value="Chromosome"/>
</dbReference>
<organism evidence="3 4">
    <name type="scientific">Corynebacterium glutamicum (strain ATCC 13032 / DSM 20300 / JCM 1318 / BCRC 11384 / CCUG 27702 / LMG 3730 / NBRC 12168 / NCIMB 10025 / NRRL B-2784 / 534)</name>
    <dbReference type="NCBI Taxonomy" id="196627"/>
    <lineage>
        <taxon>Bacteria</taxon>
        <taxon>Bacillati</taxon>
        <taxon>Actinomycetota</taxon>
        <taxon>Actinomycetes</taxon>
        <taxon>Mycobacteriales</taxon>
        <taxon>Corynebacteriaceae</taxon>
        <taxon>Corynebacterium</taxon>
    </lineage>
</organism>